<gene>
    <name evidence="2" type="ORF">J2Z49_001405</name>
</gene>
<sequence length="189" mass="21241">MNLNNAAALILIILIAYYLGHFAQALGNLLSKLFPNVEELMLSGNHSDGIPNTILEAVRLKISETFDVEVSELKPEWVYAICDETVMQNGVSLDREVYQYREGFYRGMGISLLLFSLSIIIRGIVPGAFFRISGADQSINCTIVLFIFFISLGGSILSYLRYLRFGRYRVKQAIMGFLVLTVKRNLNEG</sequence>
<evidence type="ECO:0000256" key="1">
    <source>
        <dbReference type="SAM" id="Phobius"/>
    </source>
</evidence>
<dbReference type="RefSeq" id="WP_307401238.1">
    <property type="nucleotide sequence ID" value="NZ_JAUSUX010000009.1"/>
</dbReference>
<evidence type="ECO:0000313" key="2">
    <source>
        <dbReference type="EMBL" id="MDQ0286291.1"/>
    </source>
</evidence>
<accession>A0ABU0B0P7</accession>
<evidence type="ECO:0000313" key="3">
    <source>
        <dbReference type="Proteomes" id="UP001225644"/>
    </source>
</evidence>
<dbReference type="EMBL" id="JAUSUX010000009">
    <property type="protein sequence ID" value="MDQ0286291.1"/>
    <property type="molecule type" value="Genomic_DNA"/>
</dbReference>
<organism evidence="2 3">
    <name type="scientific">Desulfofundulus luciae</name>
    <dbReference type="NCBI Taxonomy" id="74702"/>
    <lineage>
        <taxon>Bacteria</taxon>
        <taxon>Bacillati</taxon>
        <taxon>Bacillota</taxon>
        <taxon>Clostridia</taxon>
        <taxon>Eubacteriales</taxon>
        <taxon>Peptococcaceae</taxon>
        <taxon>Desulfofundulus</taxon>
    </lineage>
</organism>
<keyword evidence="1" id="KW-0812">Transmembrane</keyword>
<keyword evidence="1" id="KW-1133">Transmembrane helix</keyword>
<reference evidence="2 3" key="1">
    <citation type="submission" date="2023-07" db="EMBL/GenBank/DDBJ databases">
        <title>Genomic Encyclopedia of Type Strains, Phase IV (KMG-IV): sequencing the most valuable type-strain genomes for metagenomic binning, comparative biology and taxonomic classification.</title>
        <authorList>
            <person name="Goeker M."/>
        </authorList>
    </citation>
    <scope>NUCLEOTIDE SEQUENCE [LARGE SCALE GENOMIC DNA]</scope>
    <source>
        <strain evidence="2 3">DSM 12396</strain>
    </source>
</reference>
<proteinExistence type="predicted"/>
<protein>
    <submittedName>
        <fullName evidence="2">Uncharacterized protein</fullName>
    </submittedName>
</protein>
<keyword evidence="3" id="KW-1185">Reference proteome</keyword>
<dbReference type="Proteomes" id="UP001225644">
    <property type="component" value="Unassembled WGS sequence"/>
</dbReference>
<name>A0ABU0B0P7_9FIRM</name>
<feature type="transmembrane region" description="Helical" evidence="1">
    <location>
        <begin position="6"/>
        <end position="26"/>
    </location>
</feature>
<comment type="caution">
    <text evidence="2">The sequence shown here is derived from an EMBL/GenBank/DDBJ whole genome shotgun (WGS) entry which is preliminary data.</text>
</comment>
<feature type="transmembrane region" description="Helical" evidence="1">
    <location>
        <begin position="137"/>
        <end position="160"/>
    </location>
</feature>
<keyword evidence="1" id="KW-0472">Membrane</keyword>
<feature type="transmembrane region" description="Helical" evidence="1">
    <location>
        <begin position="104"/>
        <end position="125"/>
    </location>
</feature>